<dbReference type="OrthoDB" id="1956346at2"/>
<evidence type="ECO:0000313" key="2">
    <source>
        <dbReference type="EMBL" id="SFL73504.1"/>
    </source>
</evidence>
<organism evidence="2 3">
    <name type="scientific">Gracilibacillus orientalis</name>
    <dbReference type="NCBI Taxonomy" id="334253"/>
    <lineage>
        <taxon>Bacteria</taxon>
        <taxon>Bacillati</taxon>
        <taxon>Bacillota</taxon>
        <taxon>Bacilli</taxon>
        <taxon>Bacillales</taxon>
        <taxon>Bacillaceae</taxon>
        <taxon>Gracilibacillus</taxon>
    </lineage>
</organism>
<dbReference type="STRING" id="334253.SAMN04487943_103342"/>
<dbReference type="Proteomes" id="UP000198565">
    <property type="component" value="Unassembled WGS sequence"/>
</dbReference>
<keyword evidence="1" id="KW-0472">Membrane</keyword>
<dbReference type="RefSeq" id="WP_091483005.1">
    <property type="nucleotide sequence ID" value="NZ_FOTR01000003.1"/>
</dbReference>
<keyword evidence="3" id="KW-1185">Reference proteome</keyword>
<feature type="transmembrane region" description="Helical" evidence="1">
    <location>
        <begin position="109"/>
        <end position="127"/>
    </location>
</feature>
<feature type="transmembrane region" description="Helical" evidence="1">
    <location>
        <begin position="84"/>
        <end position="103"/>
    </location>
</feature>
<protein>
    <submittedName>
        <fullName evidence="2">Uncharacterized protein</fullName>
    </submittedName>
</protein>
<evidence type="ECO:0000313" key="3">
    <source>
        <dbReference type="Proteomes" id="UP000198565"/>
    </source>
</evidence>
<proteinExistence type="predicted"/>
<keyword evidence="1" id="KW-0812">Transmembrane</keyword>
<dbReference type="EMBL" id="FOTR01000003">
    <property type="protein sequence ID" value="SFL73504.1"/>
    <property type="molecule type" value="Genomic_DNA"/>
</dbReference>
<reference evidence="3" key="1">
    <citation type="submission" date="2016-10" db="EMBL/GenBank/DDBJ databases">
        <authorList>
            <person name="Varghese N."/>
            <person name="Submissions S."/>
        </authorList>
    </citation>
    <scope>NUCLEOTIDE SEQUENCE [LARGE SCALE GENOMIC DNA]</scope>
    <source>
        <strain evidence="3">CGMCC 1.4250</strain>
    </source>
</reference>
<feature type="transmembrane region" description="Helical" evidence="1">
    <location>
        <begin position="155"/>
        <end position="173"/>
    </location>
</feature>
<gene>
    <name evidence="2" type="ORF">SAMN04487943_103342</name>
</gene>
<feature type="transmembrane region" description="Helical" evidence="1">
    <location>
        <begin position="20"/>
        <end position="42"/>
    </location>
</feature>
<feature type="transmembrane region" description="Helical" evidence="1">
    <location>
        <begin position="48"/>
        <end position="72"/>
    </location>
</feature>
<name>A0A1I4K3Z6_9BACI</name>
<feature type="transmembrane region" description="Helical" evidence="1">
    <location>
        <begin position="134"/>
        <end position="149"/>
    </location>
</feature>
<evidence type="ECO:0000256" key="1">
    <source>
        <dbReference type="SAM" id="Phobius"/>
    </source>
</evidence>
<sequence length="181" mass="20938">MKEVYIPAFFHEVFGEKQKVIHIVTIFLFGAILSSALFYMYSDWFEALAWWRLVLVFLLVFDVFSGCIANFTESTNQFYANSKIKRIVFISIHVHLLIIAALLQLSLVLVVFVWLYTIVCAFIIQAIQSHQQKFVAGLLLAAGVAWIPMLDMHPFMLIVSLLFMMKVLFSFSVDHYRSRLS</sequence>
<accession>A0A1I4K3Z6</accession>
<keyword evidence="1" id="KW-1133">Transmembrane helix</keyword>
<dbReference type="AlphaFoldDB" id="A0A1I4K3Z6"/>